<dbReference type="PROSITE" id="PS51864">
    <property type="entry name" value="ASTACIN"/>
    <property type="match status" value="1"/>
</dbReference>
<comment type="cofactor">
    <cofactor evidence="1 2">
        <name>Zn(2+)</name>
        <dbReference type="ChEBI" id="CHEBI:29105"/>
    </cofactor>
    <text evidence="1 2">Binds 1 zinc ion per subunit.</text>
</comment>
<dbReference type="SMART" id="SM00235">
    <property type="entry name" value="ZnMc"/>
    <property type="match status" value="1"/>
</dbReference>
<dbReference type="FunFam" id="3.40.390.10:FF:000038">
    <property type="entry name" value="Metalloendopeptidase"/>
    <property type="match status" value="1"/>
</dbReference>
<comment type="caution">
    <text evidence="1">Lacks conserved residue(s) required for the propagation of feature annotation.</text>
</comment>
<keyword evidence="1 2" id="KW-0378">Hydrolase</keyword>
<sequence length="318" mass="36419">MLYAWFVSLSLKNIPGTNSSKKRFQRELSGLSNVCNQCTFHMNKVTTFKHYMNIWACVCVKLIVFTFIEEFMPQNEMTAMDKIMRANEYQGKNKGSGFREGDIAVSNKRGSRSCFARSCLWPKSVDGNVYIAYTLSPEYNDLDLMTIQEGMEAIENGTCIRFVPQTHQNDYLDIQPKSGCWSYLGFHGGPQIVSLQAPECVTTGVTSHELMHALGFVHEQSRADRDKYVTILWGNIWKEHVQKFEKYKTNNLDTPYDYASIMHFGKYAYSEDGDPTIIAKGNLGAQLGQRFAPSELDKFKINKLYKCANEIENKRDLF</sequence>
<feature type="binding site" evidence="1">
    <location>
        <position position="212"/>
    </location>
    <ligand>
        <name>Zn(2+)</name>
        <dbReference type="ChEBI" id="CHEBI:29105"/>
        <note>catalytic</note>
    </ligand>
</feature>
<evidence type="ECO:0000313" key="4">
    <source>
        <dbReference type="Ensembl" id="ENSPKIP00000027857.1"/>
    </source>
</evidence>
<dbReference type="GO" id="GO:0004222">
    <property type="term" value="F:metalloendopeptidase activity"/>
    <property type="evidence" value="ECO:0007669"/>
    <property type="project" value="UniProtKB-UniRule"/>
</dbReference>
<dbReference type="InterPro" id="IPR024079">
    <property type="entry name" value="MetalloPept_cat_dom_sf"/>
</dbReference>
<dbReference type="STRING" id="1676925.ENSPKIP00000027857"/>
<dbReference type="PANTHER" id="PTHR10127">
    <property type="entry name" value="DISCOIDIN, CUB, EGF, LAMININ , AND ZINC METALLOPROTEASE DOMAIN CONTAINING"/>
    <property type="match status" value="1"/>
</dbReference>
<evidence type="ECO:0000256" key="1">
    <source>
        <dbReference type="PROSITE-ProRule" id="PRU01211"/>
    </source>
</evidence>
<organism evidence="4 5">
    <name type="scientific">Paramormyrops kingsleyae</name>
    <dbReference type="NCBI Taxonomy" id="1676925"/>
    <lineage>
        <taxon>Eukaryota</taxon>
        <taxon>Metazoa</taxon>
        <taxon>Chordata</taxon>
        <taxon>Craniata</taxon>
        <taxon>Vertebrata</taxon>
        <taxon>Euteleostomi</taxon>
        <taxon>Actinopterygii</taxon>
        <taxon>Neopterygii</taxon>
        <taxon>Teleostei</taxon>
        <taxon>Osteoglossocephala</taxon>
        <taxon>Osteoglossomorpha</taxon>
        <taxon>Osteoglossiformes</taxon>
        <taxon>Mormyridae</taxon>
        <taxon>Paramormyrops</taxon>
    </lineage>
</organism>
<keyword evidence="5" id="KW-1185">Reference proteome</keyword>
<feature type="binding site" evidence="1">
    <location>
        <position position="218"/>
    </location>
    <ligand>
        <name>Zn(2+)</name>
        <dbReference type="ChEBI" id="CHEBI:29105"/>
        <note>catalytic</note>
    </ligand>
</feature>
<keyword evidence="1 2" id="KW-0482">Metalloprotease</keyword>
<dbReference type="Proteomes" id="UP000261540">
    <property type="component" value="Unplaced"/>
</dbReference>
<evidence type="ECO:0000313" key="5">
    <source>
        <dbReference type="Proteomes" id="UP000261540"/>
    </source>
</evidence>
<dbReference type="AlphaFoldDB" id="A0A3B3SAT6"/>
<reference evidence="4" key="1">
    <citation type="submission" date="2025-08" db="UniProtKB">
        <authorList>
            <consortium name="Ensembl"/>
        </authorList>
    </citation>
    <scope>IDENTIFICATION</scope>
</reference>
<accession>A0A3B3SAT6</accession>
<dbReference type="EC" id="3.4.24.-" evidence="2"/>
<dbReference type="Ensembl" id="ENSPKIT00000008629.1">
    <property type="protein sequence ID" value="ENSPKIP00000027857.1"/>
    <property type="gene ID" value="ENSPKIG00000009623.1"/>
</dbReference>
<evidence type="ECO:0000256" key="2">
    <source>
        <dbReference type="RuleBase" id="RU361183"/>
    </source>
</evidence>
<dbReference type="PRINTS" id="PR00480">
    <property type="entry name" value="ASTACIN"/>
</dbReference>
<dbReference type="PANTHER" id="PTHR10127:SF791">
    <property type="entry name" value="METALLOENDOPEPTIDASE"/>
    <property type="match status" value="1"/>
</dbReference>
<dbReference type="Gene3D" id="3.40.390.10">
    <property type="entry name" value="Collagenase (Catalytic Domain)"/>
    <property type="match status" value="1"/>
</dbReference>
<evidence type="ECO:0000259" key="3">
    <source>
        <dbReference type="PROSITE" id="PS51864"/>
    </source>
</evidence>
<dbReference type="InterPro" id="IPR006026">
    <property type="entry name" value="Peptidase_Metallo"/>
</dbReference>
<feature type="binding site" evidence="1">
    <location>
        <position position="208"/>
    </location>
    <ligand>
        <name>Zn(2+)</name>
        <dbReference type="ChEBI" id="CHEBI:29105"/>
        <note>catalytic</note>
    </ligand>
</feature>
<proteinExistence type="predicted"/>
<dbReference type="SUPFAM" id="SSF55486">
    <property type="entry name" value="Metalloproteases ('zincins'), catalytic domain"/>
    <property type="match status" value="1"/>
</dbReference>
<protein>
    <recommendedName>
        <fullName evidence="2">Metalloendopeptidase</fullName>
        <ecNumber evidence="2">3.4.24.-</ecNumber>
    </recommendedName>
</protein>
<dbReference type="GeneTree" id="ENSGT00940000161051"/>
<keyword evidence="1 2" id="KW-0479">Metal-binding</keyword>
<keyword evidence="1 2" id="KW-0862">Zinc</keyword>
<dbReference type="GO" id="GO:0006508">
    <property type="term" value="P:proteolysis"/>
    <property type="evidence" value="ECO:0007669"/>
    <property type="project" value="UniProtKB-KW"/>
</dbReference>
<feature type="active site" evidence="1">
    <location>
        <position position="209"/>
    </location>
</feature>
<name>A0A3B3SAT6_9TELE</name>
<feature type="domain" description="Peptidase M12A" evidence="3">
    <location>
        <begin position="109"/>
        <end position="308"/>
    </location>
</feature>
<reference evidence="4" key="2">
    <citation type="submission" date="2025-09" db="UniProtKB">
        <authorList>
            <consortium name="Ensembl"/>
        </authorList>
    </citation>
    <scope>IDENTIFICATION</scope>
</reference>
<dbReference type="InterPro" id="IPR001506">
    <property type="entry name" value="Peptidase_M12A"/>
</dbReference>
<dbReference type="Pfam" id="PF01400">
    <property type="entry name" value="Astacin"/>
    <property type="match status" value="1"/>
</dbReference>
<keyword evidence="1 2" id="KW-0645">Protease</keyword>
<dbReference type="GO" id="GO:0008270">
    <property type="term" value="F:zinc ion binding"/>
    <property type="evidence" value="ECO:0007669"/>
    <property type="project" value="UniProtKB-UniRule"/>
</dbReference>